<evidence type="ECO:0000256" key="1">
    <source>
        <dbReference type="ARBA" id="ARBA00004613"/>
    </source>
</evidence>
<proteinExistence type="inferred from homology"/>
<evidence type="ECO:0000256" key="3">
    <source>
        <dbReference type="ARBA" id="ARBA00022525"/>
    </source>
</evidence>
<evidence type="ECO:0000256" key="2">
    <source>
        <dbReference type="ARBA" id="ARBA00008668"/>
    </source>
</evidence>
<dbReference type="PANTHER" id="PTHR45650:SF8">
    <property type="entry name" value="GDSL ESTERASE_LIPASE"/>
    <property type="match status" value="1"/>
</dbReference>
<dbReference type="GO" id="GO:0005576">
    <property type="term" value="C:extracellular region"/>
    <property type="evidence" value="ECO:0007669"/>
    <property type="project" value="UniProtKB-SubCell"/>
</dbReference>
<feature type="non-terminal residue" evidence="7">
    <location>
        <position position="1"/>
    </location>
</feature>
<keyword evidence="4" id="KW-0732">Signal</keyword>
<dbReference type="AlphaFoldDB" id="A0AA38FEQ0"/>
<keyword evidence="6" id="KW-0442">Lipid degradation</keyword>
<dbReference type="PANTHER" id="PTHR45650">
    <property type="entry name" value="GDSL-LIKE LIPASE/ACYLHYDROLASE-RELATED"/>
    <property type="match status" value="1"/>
</dbReference>
<keyword evidence="3" id="KW-0964">Secreted</keyword>
<protein>
    <recommendedName>
        <fullName evidence="9">GDSL esterase/lipase</fullName>
    </recommendedName>
</protein>
<comment type="caution">
    <text evidence="7">The sequence shown here is derived from an EMBL/GenBank/DDBJ whole genome shotgun (WGS) entry which is preliminary data.</text>
</comment>
<comment type="subcellular location">
    <subcellularLocation>
        <location evidence="1">Secreted</location>
    </subcellularLocation>
</comment>
<dbReference type="GO" id="GO:0016042">
    <property type="term" value="P:lipid catabolic process"/>
    <property type="evidence" value="ECO:0007669"/>
    <property type="project" value="UniProtKB-KW"/>
</dbReference>
<sequence>GARLSFDQQISNFKNTIQDITAQLGSTEAASNFLSKSIFALSFGSNDYINNFLQPQLYATSFIYSPQAYRGLLLQEYSRQLKELYALGAKKFVVSLLGPLGCIPQQLASVNSNGFCVQRVNDLAQDFNSGLGDMLNDLNNNLVGAKFIYQTSAYNTVLDTINNPATY</sequence>
<dbReference type="InterPro" id="IPR001087">
    <property type="entry name" value="GDSL"/>
</dbReference>
<evidence type="ECO:0000256" key="6">
    <source>
        <dbReference type="ARBA" id="ARBA00022963"/>
    </source>
</evidence>
<evidence type="ECO:0000313" key="7">
    <source>
        <dbReference type="EMBL" id="KAH9298992.1"/>
    </source>
</evidence>
<reference evidence="7 8" key="1">
    <citation type="journal article" date="2021" name="Nat. Plants">
        <title>The Taxus genome provides insights into paclitaxel biosynthesis.</title>
        <authorList>
            <person name="Xiong X."/>
            <person name="Gou J."/>
            <person name="Liao Q."/>
            <person name="Li Y."/>
            <person name="Zhou Q."/>
            <person name="Bi G."/>
            <person name="Li C."/>
            <person name="Du R."/>
            <person name="Wang X."/>
            <person name="Sun T."/>
            <person name="Guo L."/>
            <person name="Liang H."/>
            <person name="Lu P."/>
            <person name="Wu Y."/>
            <person name="Zhang Z."/>
            <person name="Ro D.K."/>
            <person name="Shang Y."/>
            <person name="Huang S."/>
            <person name="Yan J."/>
        </authorList>
    </citation>
    <scope>NUCLEOTIDE SEQUENCE [LARGE SCALE GENOMIC DNA]</scope>
    <source>
        <strain evidence="7">Ta-2019</strain>
    </source>
</reference>
<dbReference type="Pfam" id="PF00657">
    <property type="entry name" value="Lipase_GDSL"/>
    <property type="match status" value="1"/>
</dbReference>
<feature type="non-terminal residue" evidence="7">
    <location>
        <position position="167"/>
    </location>
</feature>
<evidence type="ECO:0000313" key="8">
    <source>
        <dbReference type="Proteomes" id="UP000824469"/>
    </source>
</evidence>
<evidence type="ECO:0008006" key="9">
    <source>
        <dbReference type="Google" id="ProtNLM"/>
    </source>
</evidence>
<dbReference type="InterPro" id="IPR036514">
    <property type="entry name" value="SGNH_hydro_sf"/>
</dbReference>
<keyword evidence="6" id="KW-0443">Lipid metabolism</keyword>
<dbReference type="InterPro" id="IPR051238">
    <property type="entry name" value="GDSL_esterase/lipase"/>
</dbReference>
<evidence type="ECO:0000256" key="4">
    <source>
        <dbReference type="ARBA" id="ARBA00022729"/>
    </source>
</evidence>
<dbReference type="Proteomes" id="UP000824469">
    <property type="component" value="Unassembled WGS sequence"/>
</dbReference>
<organism evidence="7 8">
    <name type="scientific">Taxus chinensis</name>
    <name type="common">Chinese yew</name>
    <name type="synonym">Taxus wallichiana var. chinensis</name>
    <dbReference type="NCBI Taxonomy" id="29808"/>
    <lineage>
        <taxon>Eukaryota</taxon>
        <taxon>Viridiplantae</taxon>
        <taxon>Streptophyta</taxon>
        <taxon>Embryophyta</taxon>
        <taxon>Tracheophyta</taxon>
        <taxon>Spermatophyta</taxon>
        <taxon>Pinopsida</taxon>
        <taxon>Pinidae</taxon>
        <taxon>Conifers II</taxon>
        <taxon>Cupressales</taxon>
        <taxon>Taxaceae</taxon>
        <taxon>Taxus</taxon>
    </lineage>
</organism>
<dbReference type="OMA" id="YLLIGWC"/>
<dbReference type="EMBL" id="JAHRHJ020000010">
    <property type="protein sequence ID" value="KAH9298992.1"/>
    <property type="molecule type" value="Genomic_DNA"/>
</dbReference>
<gene>
    <name evidence="7" type="ORF">KI387_030674</name>
</gene>
<comment type="similarity">
    <text evidence="2">Belongs to the 'GDSL' lipolytic enzyme family.</text>
</comment>
<keyword evidence="8" id="KW-1185">Reference proteome</keyword>
<accession>A0AA38FEQ0</accession>
<dbReference type="GO" id="GO:0016788">
    <property type="term" value="F:hydrolase activity, acting on ester bonds"/>
    <property type="evidence" value="ECO:0007669"/>
    <property type="project" value="InterPro"/>
</dbReference>
<dbReference type="Gene3D" id="3.40.50.1110">
    <property type="entry name" value="SGNH hydrolase"/>
    <property type="match status" value="1"/>
</dbReference>
<evidence type="ECO:0000256" key="5">
    <source>
        <dbReference type="ARBA" id="ARBA00022801"/>
    </source>
</evidence>
<name>A0AA38FEQ0_TAXCH</name>
<keyword evidence="5" id="KW-0378">Hydrolase</keyword>